<evidence type="ECO:0000313" key="3">
    <source>
        <dbReference type="Proteomes" id="UP001379533"/>
    </source>
</evidence>
<accession>A0ABZ2KFJ0</accession>
<evidence type="ECO:0000313" key="2">
    <source>
        <dbReference type="EMBL" id="WXA96829.1"/>
    </source>
</evidence>
<dbReference type="Proteomes" id="UP001379533">
    <property type="component" value="Chromosome"/>
</dbReference>
<proteinExistence type="predicted"/>
<dbReference type="EMBL" id="CP089982">
    <property type="protein sequence ID" value="WXA96829.1"/>
    <property type="molecule type" value="Genomic_DNA"/>
</dbReference>
<keyword evidence="3" id="KW-1185">Reference proteome</keyword>
<reference evidence="2 3" key="1">
    <citation type="submission" date="2021-12" db="EMBL/GenBank/DDBJ databases">
        <title>Discovery of the Pendulisporaceae a myxobacterial family with distinct sporulation behavior and unique specialized metabolism.</title>
        <authorList>
            <person name="Garcia R."/>
            <person name="Popoff A."/>
            <person name="Bader C.D."/>
            <person name="Loehr J."/>
            <person name="Walesch S."/>
            <person name="Walt C."/>
            <person name="Boldt J."/>
            <person name="Bunk B."/>
            <person name="Haeckl F.J.F.P.J."/>
            <person name="Gunesch A.P."/>
            <person name="Birkelbach J."/>
            <person name="Nuebel U."/>
            <person name="Pietschmann T."/>
            <person name="Bach T."/>
            <person name="Mueller R."/>
        </authorList>
    </citation>
    <scope>NUCLEOTIDE SEQUENCE [LARGE SCALE GENOMIC DNA]</scope>
    <source>
        <strain evidence="2 3">MSr12523</strain>
    </source>
</reference>
<name>A0ABZ2KFJ0_9BACT</name>
<feature type="compositionally biased region" description="Polar residues" evidence="1">
    <location>
        <begin position="144"/>
        <end position="154"/>
    </location>
</feature>
<protein>
    <submittedName>
        <fullName evidence="2">Uncharacterized protein</fullName>
    </submittedName>
</protein>
<dbReference type="RefSeq" id="WP_394847445.1">
    <property type="nucleotide sequence ID" value="NZ_CP089982.1"/>
</dbReference>
<feature type="region of interest" description="Disordered" evidence="1">
    <location>
        <begin position="255"/>
        <end position="276"/>
    </location>
</feature>
<organism evidence="2 3">
    <name type="scientific">Pendulispora brunnea</name>
    <dbReference type="NCBI Taxonomy" id="2905690"/>
    <lineage>
        <taxon>Bacteria</taxon>
        <taxon>Pseudomonadati</taxon>
        <taxon>Myxococcota</taxon>
        <taxon>Myxococcia</taxon>
        <taxon>Myxococcales</taxon>
        <taxon>Sorangiineae</taxon>
        <taxon>Pendulisporaceae</taxon>
        <taxon>Pendulispora</taxon>
    </lineage>
</organism>
<evidence type="ECO:0000256" key="1">
    <source>
        <dbReference type="SAM" id="MobiDB-lite"/>
    </source>
</evidence>
<gene>
    <name evidence="2" type="ORF">LZC95_08265</name>
</gene>
<feature type="region of interest" description="Disordered" evidence="1">
    <location>
        <begin position="101"/>
        <end position="159"/>
    </location>
</feature>
<feature type="region of interest" description="Disordered" evidence="1">
    <location>
        <begin position="1"/>
        <end position="37"/>
    </location>
</feature>
<sequence>MSGRSSRWPGVTAVDDGAAGGVRCEEGEGGTSGDGTTSGVLPVGCRVPGGRPGFLGRACPAEWTGGGLPFAPGVSDDVRTTLGTDGAGVVTADAAVASDRTDAEVAGADGTEAERAGAGIDGARAEGAEDVDSGGGGGSVASSHSQDPTPTPTSKIPAPNAKPIFIHLERVGSAGTAVTMSLVPGGRLPSAGTALAPGVGLPSAGTALALGVGVGSIEGGGPGSVTSTITLSSGMVAEMIVRGGTVAAIKLRLSPAGRASRSKERPAGRGPGSVSAELRVLLAPPGSLSLAAATRRSTCAAG</sequence>